<feature type="compositionally biased region" description="Low complexity" evidence="4">
    <location>
        <begin position="607"/>
        <end position="619"/>
    </location>
</feature>
<proteinExistence type="predicted"/>
<sequence length="1334" mass="147164">MTELERNVLAFTAGLALALMAYSIWDNIVESAHIKEAEDRPKPRPAKPEDAISIEALAELAMTGNIQLQESATSILLDRAMSEEHLSYIMRACTVRNHPRLLKIAIHTVHQLAQIEDNRPVLIRMRALKILVRALNASDDDDTRRYATSAIYSLVSSDERRKTRMVHYGVVKPLMAILSEDRKPNSDLKYFALTLLHQISLRDDLHPALIEANAIEVLVKLTRESFTNSSMQKLCLHSLVRIVSAVPVEESHMYITRLAELRVIPLIGICLRYEDYELVSWAILLLHEFAVKDIAKDQIASISGLFKAIAYCLSNNETVIARVTLRIVKSLCTENIAFQRSLVRSKLLPPLIAAIRSRDPEAQHWAMAVMHDLTGRAEMQKSFLDSHGLETLLTVSATAPRHIQLYIADTLVQLCSNAENADRLASSDVVNLIINLCNSPDHDVQYAGVALILNASTLSRETMLDETEPRACAKLTDTPLNTESSYEKNGIEIVDAFLRDNQELSLQIVATKALVTIAEKDPSLRFQITVYTIRPMLLRLPQKVGECVECIFPGNGPAGSRRSPRSPSFSSPISAISPLSTSSPIDATTPVERRAGTVSRSRKGSRSRSPARSQSSKGSPLEIGSRSPWLPVAQTSPRTILTKCTNVRNLLSCLFILVDTESFDHVDQSKGESALLEYISDVLDETCSALLDLLALPLVDRSYMDLTSPVSARTPLAYPPLPSVPSATDENAPAKNKAFSADVESAEAHGNEPPMANPPRTASSEPSHEELGQQIASGQLLPGGPVTEHSEIEDIKADIATNSLRCVSRLFRYAPVKELMIREKLVALLIGLCGLPRKELSQQAFATLALCIKQGLPIQELLSIPMAFITILKFVVTENAQALYFHLNLMLEHACRFGPMPYEPSGAMLRNAVYTPGLVIAHSTQELRSDGWKFCSLRVALGVTGGGRYSYDFVIRTSNIMQIGWASEKCHFNSEAGTGVGDDEHSYAYDGHRMKRWHAELDNNSYGRSWSPGDTVTSVIDLDQCTITYYLNGESMGVAFESIDPWQTWYPAVSLSSDQMGLFRFGGKLDPLRFPVKDATPFAHVRYEGSTPLTHAGRSISPPGQPALYFNQEGRSRPLSRGAPGRRSSMSPKHREKDVHSADTEIETAPALSLYFEVQIDLDDLPAAECAQVGVLLQDTHMIAACMHRRSRTLVWLKIQGVHYSNDNVLSTQITEYLDANLEDIDPDASEPVADADGEAPLPDGVEIVHKMAGADWQTGDWVGCGVYLHQRTVFFTWNGVLQGPEISPASGGNEAACLPYVRGVPHFTINLSETPFKWAAANADRFCVLAWPP</sequence>
<dbReference type="PANTHER" id="PTHR13363:SF5">
    <property type="entry name" value="E3 UBIQUITIN-PROTEIN LIGASE RNF123"/>
    <property type="match status" value="1"/>
</dbReference>
<keyword evidence="2" id="KW-0863">Zinc-finger</keyword>
<dbReference type="InterPro" id="IPR016024">
    <property type="entry name" value="ARM-type_fold"/>
</dbReference>
<dbReference type="InterPro" id="IPR013320">
    <property type="entry name" value="ConA-like_dom_sf"/>
</dbReference>
<evidence type="ECO:0000259" key="5">
    <source>
        <dbReference type="PROSITE" id="PS50188"/>
    </source>
</evidence>
<dbReference type="SUPFAM" id="SSF49899">
    <property type="entry name" value="Concanavalin A-like lectins/glucanases"/>
    <property type="match status" value="1"/>
</dbReference>
<feature type="compositionally biased region" description="Basic and acidic residues" evidence="4">
    <location>
        <begin position="1133"/>
        <end position="1143"/>
    </location>
</feature>
<dbReference type="Proteomes" id="UP001527925">
    <property type="component" value="Unassembled WGS sequence"/>
</dbReference>
<dbReference type="SUPFAM" id="SSF48371">
    <property type="entry name" value="ARM repeat"/>
    <property type="match status" value="1"/>
</dbReference>
<feature type="domain" description="B30.2/SPRY" evidence="5">
    <location>
        <begin position="879"/>
        <end position="1072"/>
    </location>
</feature>
<dbReference type="InterPro" id="IPR045129">
    <property type="entry name" value="RNF123/RKP/RSPRY1"/>
</dbReference>
<feature type="region of interest" description="Disordered" evidence="4">
    <location>
        <begin position="714"/>
        <end position="771"/>
    </location>
</feature>
<dbReference type="InterPro" id="IPR043136">
    <property type="entry name" value="B30.2/SPRY_sf"/>
</dbReference>
<reference evidence="6 7" key="1">
    <citation type="submission" date="2023-09" db="EMBL/GenBank/DDBJ databases">
        <title>Pangenome analysis of Batrachochytrium dendrobatidis and related Chytrids.</title>
        <authorList>
            <person name="Yacoub M.N."/>
            <person name="Stajich J.E."/>
            <person name="James T.Y."/>
        </authorList>
    </citation>
    <scope>NUCLEOTIDE SEQUENCE [LARGE SCALE GENOMIC DNA]</scope>
    <source>
        <strain evidence="6 7">JEL0888</strain>
    </source>
</reference>
<dbReference type="PROSITE" id="PS50188">
    <property type="entry name" value="B302_SPRY"/>
    <property type="match status" value="1"/>
</dbReference>
<dbReference type="SMART" id="SM00449">
    <property type="entry name" value="SPRY"/>
    <property type="match status" value="1"/>
</dbReference>
<feature type="region of interest" description="Disordered" evidence="4">
    <location>
        <begin position="555"/>
        <end position="630"/>
    </location>
</feature>
<comment type="caution">
    <text evidence="6">The sequence shown here is derived from an EMBL/GenBank/DDBJ whole genome shotgun (WGS) entry which is preliminary data.</text>
</comment>
<dbReference type="Gene3D" id="1.25.10.10">
    <property type="entry name" value="Leucine-rich Repeat Variant"/>
    <property type="match status" value="1"/>
</dbReference>
<evidence type="ECO:0000256" key="3">
    <source>
        <dbReference type="ARBA" id="ARBA00022833"/>
    </source>
</evidence>
<name>A0ABR4NAF9_9FUNG</name>
<evidence type="ECO:0000256" key="2">
    <source>
        <dbReference type="ARBA" id="ARBA00022771"/>
    </source>
</evidence>
<keyword evidence="7" id="KW-1185">Reference proteome</keyword>
<dbReference type="InterPro" id="IPR011989">
    <property type="entry name" value="ARM-like"/>
</dbReference>
<evidence type="ECO:0000313" key="7">
    <source>
        <dbReference type="Proteomes" id="UP001527925"/>
    </source>
</evidence>
<protein>
    <recommendedName>
        <fullName evidence="5">B30.2/SPRY domain-containing protein</fullName>
    </recommendedName>
</protein>
<dbReference type="Gene3D" id="2.60.120.920">
    <property type="match status" value="2"/>
</dbReference>
<feature type="compositionally biased region" description="Low complexity" evidence="4">
    <location>
        <begin position="565"/>
        <end position="585"/>
    </location>
</feature>
<evidence type="ECO:0000256" key="1">
    <source>
        <dbReference type="ARBA" id="ARBA00022723"/>
    </source>
</evidence>
<dbReference type="InterPro" id="IPR003877">
    <property type="entry name" value="SPRY_dom"/>
</dbReference>
<dbReference type="SMART" id="SM00185">
    <property type="entry name" value="ARM"/>
    <property type="match status" value="4"/>
</dbReference>
<accession>A0ABR4NAF9</accession>
<keyword evidence="3" id="KW-0862">Zinc</keyword>
<organism evidence="6 7">
    <name type="scientific">Polyrhizophydium stewartii</name>
    <dbReference type="NCBI Taxonomy" id="2732419"/>
    <lineage>
        <taxon>Eukaryota</taxon>
        <taxon>Fungi</taxon>
        <taxon>Fungi incertae sedis</taxon>
        <taxon>Chytridiomycota</taxon>
        <taxon>Chytridiomycota incertae sedis</taxon>
        <taxon>Chytridiomycetes</taxon>
        <taxon>Rhizophydiales</taxon>
        <taxon>Rhizophydiales incertae sedis</taxon>
        <taxon>Polyrhizophydium</taxon>
    </lineage>
</organism>
<dbReference type="Pfam" id="PF00622">
    <property type="entry name" value="SPRY"/>
    <property type="match status" value="1"/>
</dbReference>
<feature type="region of interest" description="Disordered" evidence="4">
    <location>
        <begin position="1093"/>
        <end position="1143"/>
    </location>
</feature>
<dbReference type="PANTHER" id="PTHR13363">
    <property type="entry name" value="RING FINGER AND SRY DOMAIN-CONTAINING"/>
    <property type="match status" value="1"/>
</dbReference>
<dbReference type="InterPro" id="IPR001870">
    <property type="entry name" value="B30.2/SPRY"/>
</dbReference>
<gene>
    <name evidence="6" type="ORF">HK105_203955</name>
</gene>
<evidence type="ECO:0000313" key="6">
    <source>
        <dbReference type="EMBL" id="KAL2916522.1"/>
    </source>
</evidence>
<evidence type="ECO:0000256" key="4">
    <source>
        <dbReference type="SAM" id="MobiDB-lite"/>
    </source>
</evidence>
<dbReference type="InterPro" id="IPR000225">
    <property type="entry name" value="Armadillo"/>
</dbReference>
<keyword evidence="1" id="KW-0479">Metal-binding</keyword>
<dbReference type="EMBL" id="JADGIZ020000016">
    <property type="protein sequence ID" value="KAL2916522.1"/>
    <property type="molecule type" value="Genomic_DNA"/>
</dbReference>